<dbReference type="GO" id="GO:0048364">
    <property type="term" value="P:root development"/>
    <property type="evidence" value="ECO:0007669"/>
    <property type="project" value="InterPro"/>
</dbReference>
<evidence type="ECO:0000313" key="3">
    <source>
        <dbReference type="EMBL" id="PNT36027.1"/>
    </source>
</evidence>
<evidence type="ECO:0000256" key="1">
    <source>
        <dbReference type="SAM" id="MobiDB-lite"/>
    </source>
</evidence>
<protein>
    <recommendedName>
        <fullName evidence="5">DUF241 domain-containing protein</fullName>
    </recommendedName>
</protein>
<dbReference type="SMR" id="B9H691"/>
<keyword evidence="4" id="KW-1185">Reference proteome</keyword>
<dbReference type="InParanoid" id="B9H691"/>
<reference evidence="3" key="2">
    <citation type="submission" date="2017-07" db="EMBL/GenBank/DDBJ databases">
        <title>WGS assembly of Populus trichocarpa.</title>
        <authorList>
            <person name="Tuskan G."/>
            <person name="Difazio S."/>
            <person name="Jansson S."/>
            <person name="Bohlmann J."/>
            <person name="Grigoriev I."/>
            <person name="Hellsten U."/>
            <person name="Putnam N."/>
            <person name="Ralph S."/>
            <person name="Rombauts S."/>
            <person name="Salamov A."/>
            <person name="Schein J."/>
            <person name="Sterck L."/>
            <person name="Aerts A."/>
            <person name="Bhalerao R."/>
            <person name="Bhalerao R."/>
            <person name="Blaudez D."/>
            <person name="Boerjan W."/>
            <person name="Brun A."/>
            <person name="Brunner A."/>
            <person name="Busov V."/>
            <person name="Campbell M."/>
            <person name="Carlson J."/>
            <person name="Chalot M."/>
            <person name="Chapman J."/>
            <person name="Chen G."/>
            <person name="Cooper D."/>
            <person name="Coutinho P."/>
            <person name="Couturier J."/>
            <person name="Covert S."/>
            <person name="Cronk Q."/>
            <person name="Cunningham R."/>
            <person name="Davis J."/>
            <person name="Degroeve S."/>
            <person name="Dejardin A."/>
            <person name="Depamphilis C."/>
            <person name="Detter J."/>
            <person name="Dirks B."/>
            <person name="Dubchak I."/>
            <person name="Duplessis S."/>
            <person name="Ehlting J."/>
            <person name="Ellis B."/>
            <person name="Gendler K."/>
            <person name="Goodstein D."/>
            <person name="Gribskov M."/>
            <person name="Grimwood J."/>
            <person name="Groover A."/>
            <person name="Gunter L."/>
            <person name="Hamberger B."/>
            <person name="Heinze B."/>
            <person name="Helariutta Y."/>
            <person name="Henrissat B."/>
            <person name="Holligan D."/>
            <person name="Holt R."/>
            <person name="Huang W."/>
            <person name="Islam-Faridi N."/>
            <person name="Jones S."/>
            <person name="Jones-Rhoades M."/>
            <person name="Jorgensen R."/>
            <person name="Joshi C."/>
            <person name="Kangasjarvi J."/>
            <person name="Karlsson J."/>
            <person name="Kelleher C."/>
            <person name="Kirkpatrick R."/>
            <person name="Kirst M."/>
            <person name="Kohler A."/>
            <person name="Kalluri U."/>
            <person name="Larimer F."/>
            <person name="Leebens-Mack J."/>
            <person name="Leple J."/>
            <person name="Locascio P."/>
            <person name="Lou Y."/>
            <person name="Lucas S."/>
            <person name="Martin F."/>
            <person name="Montanini B."/>
            <person name="Napoli C."/>
            <person name="Nelson D."/>
            <person name="Nelson C."/>
            <person name="Nieminen K."/>
            <person name="Nilsson O."/>
            <person name="Pereda V."/>
            <person name="Peter G."/>
            <person name="Philippe R."/>
            <person name="Pilate G."/>
            <person name="Poliakov A."/>
            <person name="Razumovskaya J."/>
            <person name="Richardson P."/>
            <person name="Rinaldi C."/>
            <person name="Ritland K."/>
            <person name="Rouze P."/>
            <person name="Ryaboy D."/>
            <person name="Schmutz J."/>
            <person name="Schrader J."/>
            <person name="Segerman B."/>
            <person name="Shin H."/>
            <person name="Siddiqui A."/>
            <person name="Sterky F."/>
            <person name="Terry A."/>
            <person name="Tsai C."/>
            <person name="Uberbacher E."/>
            <person name="Unneberg P."/>
            <person name="Vahala J."/>
            <person name="Wall K."/>
            <person name="Wessler S."/>
            <person name="Yang G."/>
            <person name="Yin T."/>
            <person name="Douglas C."/>
            <person name="Marra M."/>
            <person name="Sandberg G."/>
            <person name="Van De Peer Y."/>
            <person name="Rokhsar D."/>
        </authorList>
    </citation>
    <scope>NUCLEOTIDE SEQUENCE</scope>
    <source>
        <strain evidence="3">Nisqually-1</strain>
    </source>
</reference>
<dbReference type="PANTHER" id="PTHR33070">
    <property type="entry name" value="OS06G0725500 PROTEIN"/>
    <property type="match status" value="1"/>
</dbReference>
<dbReference type="PANTHER" id="PTHR33070:SF120">
    <property type="entry name" value="EXPRESSED PROTEIN"/>
    <property type="match status" value="1"/>
</dbReference>
<dbReference type="HOGENOM" id="CLU_017798_1_1_1"/>
<evidence type="ECO:0000313" key="4">
    <source>
        <dbReference type="Proteomes" id="UP000006729"/>
    </source>
</evidence>
<evidence type="ECO:0000313" key="2">
    <source>
        <dbReference type="EMBL" id="PNT36017.1"/>
    </source>
</evidence>
<dbReference type="STRING" id="3694.B9H691"/>
<dbReference type="OMA" id="CTIKEQV"/>
<gene>
    <name evidence="2" type="ORF">POPTR_005G103400</name>
    <name evidence="3" type="ORF">POPTR_005G104200</name>
</gene>
<dbReference type="OrthoDB" id="1701699at2759"/>
<sequence length="304" mass="34119">MASLSPINSAHHPVRSISLPSRSHPNSLKVEAQLTKLRTWESSTNPLRAETIQMSLTKLAELFNCIQDLIHSPLTQQAFHHQHLSHVEGAIEGSVGLLDVCSTVRDLFLTMKEHVQDMQSLLRRRGARDLSIESNVLAYVSFRKKTTKEITRSIRTLKRTASNVNGSYHSSTEVDNQQYSYVIEVINEARAIAISIFRSLVLFLSMPEVKKNTGGWSLISKLIRSGLLASDKGQKIFNEVGNVDIALCSIQGQMRKNDAKIDVQEVQRRLETLDVCINGFNAKLDCIFRCLIQNRVSLLNLVTP</sequence>
<dbReference type="KEGG" id="pop:7492135"/>
<accession>B9H691</accession>
<dbReference type="GO" id="GO:0048367">
    <property type="term" value="P:shoot system development"/>
    <property type="evidence" value="ECO:0007669"/>
    <property type="project" value="InterPro"/>
</dbReference>
<name>B9H691_POPTR</name>
<organism evidence="3 4">
    <name type="scientific">Populus trichocarpa</name>
    <name type="common">Western balsam poplar</name>
    <name type="synonym">Populus balsamifera subsp. trichocarpa</name>
    <dbReference type="NCBI Taxonomy" id="3694"/>
    <lineage>
        <taxon>Eukaryota</taxon>
        <taxon>Viridiplantae</taxon>
        <taxon>Streptophyta</taxon>
        <taxon>Embryophyta</taxon>
        <taxon>Tracheophyta</taxon>
        <taxon>Spermatophyta</taxon>
        <taxon>Magnoliopsida</taxon>
        <taxon>eudicotyledons</taxon>
        <taxon>Gunneridae</taxon>
        <taxon>Pentapetalae</taxon>
        <taxon>rosids</taxon>
        <taxon>fabids</taxon>
        <taxon>Malpighiales</taxon>
        <taxon>Salicaceae</taxon>
        <taxon>Saliceae</taxon>
        <taxon>Populus</taxon>
    </lineage>
</organism>
<proteinExistence type="predicted"/>
<dbReference type="Pfam" id="PF03087">
    <property type="entry name" value="BPS1"/>
    <property type="match status" value="1"/>
</dbReference>
<dbReference type="Proteomes" id="UP000006729">
    <property type="component" value="Chromosome 5"/>
</dbReference>
<feature type="region of interest" description="Disordered" evidence="1">
    <location>
        <begin position="1"/>
        <end position="25"/>
    </location>
</feature>
<dbReference type="AlphaFoldDB" id="B9H691"/>
<reference evidence="3 4" key="1">
    <citation type="journal article" date="2006" name="Science">
        <title>The genome of black cottonwood, Populus trichocarpa (Torr. &amp; Gray).</title>
        <authorList>
            <person name="Tuskan G.A."/>
            <person name="Difazio S."/>
            <person name="Jansson S."/>
            <person name="Bohlmann J."/>
            <person name="Grigoriev I."/>
            <person name="Hellsten U."/>
            <person name="Putnam N."/>
            <person name="Ralph S."/>
            <person name="Rombauts S."/>
            <person name="Salamov A."/>
            <person name="Schein J."/>
            <person name="Sterck L."/>
            <person name="Aerts A."/>
            <person name="Bhalerao R.R."/>
            <person name="Bhalerao R.P."/>
            <person name="Blaudez D."/>
            <person name="Boerjan W."/>
            <person name="Brun A."/>
            <person name="Brunner A."/>
            <person name="Busov V."/>
            <person name="Campbell M."/>
            <person name="Carlson J."/>
            <person name="Chalot M."/>
            <person name="Chapman J."/>
            <person name="Chen G.L."/>
            <person name="Cooper D."/>
            <person name="Coutinho P.M."/>
            <person name="Couturier J."/>
            <person name="Covert S."/>
            <person name="Cronk Q."/>
            <person name="Cunningham R."/>
            <person name="Davis J."/>
            <person name="Degroeve S."/>
            <person name="Dejardin A."/>
            <person name="Depamphilis C."/>
            <person name="Detter J."/>
            <person name="Dirks B."/>
            <person name="Dubchak I."/>
            <person name="Duplessis S."/>
            <person name="Ehlting J."/>
            <person name="Ellis B."/>
            <person name="Gendler K."/>
            <person name="Goodstein D."/>
            <person name="Gribskov M."/>
            <person name="Grimwood J."/>
            <person name="Groover A."/>
            <person name="Gunter L."/>
            <person name="Hamberger B."/>
            <person name="Heinze B."/>
            <person name="Helariutta Y."/>
            <person name="Henrissat B."/>
            <person name="Holligan D."/>
            <person name="Holt R."/>
            <person name="Huang W."/>
            <person name="Islam-Faridi N."/>
            <person name="Jones S."/>
            <person name="Jones-Rhoades M."/>
            <person name="Jorgensen R."/>
            <person name="Joshi C."/>
            <person name="Kangasjarvi J."/>
            <person name="Karlsson J."/>
            <person name="Kelleher C."/>
            <person name="Kirkpatrick R."/>
            <person name="Kirst M."/>
            <person name="Kohler A."/>
            <person name="Kalluri U."/>
            <person name="Larimer F."/>
            <person name="Leebens-Mack J."/>
            <person name="Leple J.C."/>
            <person name="Locascio P."/>
            <person name="Lou Y."/>
            <person name="Lucas S."/>
            <person name="Martin F."/>
            <person name="Montanini B."/>
            <person name="Napoli C."/>
            <person name="Nelson D.R."/>
            <person name="Nelson C."/>
            <person name="Nieminen K."/>
            <person name="Nilsson O."/>
            <person name="Pereda V."/>
            <person name="Peter G."/>
            <person name="Philippe R."/>
            <person name="Pilate G."/>
            <person name="Poliakov A."/>
            <person name="Razumovskaya J."/>
            <person name="Richardson P."/>
            <person name="Rinaldi C."/>
            <person name="Ritland K."/>
            <person name="Rouze P."/>
            <person name="Ryaboy D."/>
            <person name="Schmutz J."/>
            <person name="Schrader J."/>
            <person name="Segerman B."/>
            <person name="Shin H."/>
            <person name="Siddiqui A."/>
            <person name="Sterky F."/>
            <person name="Terry A."/>
            <person name="Tsai C.J."/>
            <person name="Uberbacher E."/>
            <person name="Unneberg P."/>
            <person name="Vahala J."/>
            <person name="Wall K."/>
            <person name="Wessler S."/>
            <person name="Yang G."/>
            <person name="Yin T."/>
            <person name="Douglas C."/>
            <person name="Marra M."/>
            <person name="Sandberg G."/>
            <person name="Van de Peer Y."/>
            <person name="Rokhsar D."/>
        </authorList>
    </citation>
    <scope>NUCLEOTIDE SEQUENCE [LARGE SCALE GENOMIC DNA]</scope>
    <source>
        <strain evidence="4">cv. Nisqually</strain>
        <strain evidence="3">Nisqually-1</strain>
    </source>
</reference>
<dbReference type="eggNOG" id="ENOG502QURS">
    <property type="taxonomic scope" value="Eukaryota"/>
</dbReference>
<dbReference type="EMBL" id="CM009294">
    <property type="protein sequence ID" value="PNT36017.1"/>
    <property type="molecule type" value="Genomic_DNA"/>
</dbReference>
<dbReference type="EMBL" id="CM009294">
    <property type="protein sequence ID" value="PNT36027.1"/>
    <property type="molecule type" value="Genomic_DNA"/>
</dbReference>
<dbReference type="Gramene" id="Potri.005G103400.1.v4.1">
    <property type="protein sequence ID" value="Potri.005G103400.1.v4.1"/>
    <property type="gene ID" value="Potri.005G103400.v4.1"/>
</dbReference>
<evidence type="ECO:0008006" key="5">
    <source>
        <dbReference type="Google" id="ProtNLM"/>
    </source>
</evidence>
<dbReference type="InterPro" id="IPR004320">
    <property type="entry name" value="BPS1_pln"/>
</dbReference>